<feature type="domain" description="PPPDE" evidence="6">
    <location>
        <begin position="1"/>
        <end position="141"/>
    </location>
</feature>
<dbReference type="InterPro" id="IPR042266">
    <property type="entry name" value="PPPDE_sf"/>
</dbReference>
<dbReference type="PROSITE" id="PS51352">
    <property type="entry name" value="THIOREDOXIN_2"/>
    <property type="match status" value="1"/>
</dbReference>
<dbReference type="GO" id="GO:0008233">
    <property type="term" value="F:peptidase activity"/>
    <property type="evidence" value="ECO:0007669"/>
    <property type="project" value="UniProtKB-KW"/>
</dbReference>
<dbReference type="SUPFAM" id="SSF48371">
    <property type="entry name" value="ARM repeat"/>
    <property type="match status" value="1"/>
</dbReference>
<keyword evidence="2" id="KW-0645">Protease</keyword>
<dbReference type="Pfam" id="PF00085">
    <property type="entry name" value="Thioredoxin"/>
    <property type="match status" value="1"/>
</dbReference>
<evidence type="ECO:0000259" key="4">
    <source>
        <dbReference type="PROSITE" id="PS51352"/>
    </source>
</evidence>
<dbReference type="PROSITE" id="PS51396">
    <property type="entry name" value="PUL"/>
    <property type="match status" value="1"/>
</dbReference>
<evidence type="ECO:0000259" key="6">
    <source>
        <dbReference type="PROSITE" id="PS51858"/>
    </source>
</evidence>
<dbReference type="PANTHER" id="PTHR12378:SF7">
    <property type="entry name" value="DESUMOYLATING ISOPEPTIDASE 1"/>
    <property type="match status" value="1"/>
</dbReference>
<sequence>MDVHLLVYDLSRGLARQMSAGLLGFQLDAVYHTSIKLRGREYVYDGSIVSIVPGSSHLGRPMQEIYLGRTELPMDVIEEYLDSLREIYTVEAYDLWRHNCNNFSNDLATFLLGKGIPSHITNMPQAVLDSPFGQMLMPMLDQQITASKRAGGILGIEDTPGSSVKPKAALHHHDGKVQHITTLRELDQLLQKFNHACAVVFFTSATCPPCKVLYPLYDELAAEVGDKGVLIKVDVSQAGDVGRRYSISATPTFITFLRGEQENRWSGADPSKLRGNIQLLVQMAWPPHPHQGLQLPTFANPDAKPVLFSKIPPLPKLLAKLGPTADDPAVQKIARFIEVREKEGPAEATLPDITAFAAVVVQSLKKLPTDLLFTIIDLLRCSLIDARVSGVLAEEKDHASIVAILGHVNSLPACPYALRLITLHLACNLFSSGLYADQVVSHGALRAAVTQLISTSFLDDSHSNVRVAAAALLFNVALVNAKKRREGPGDALSEEEQTELAASVIEAIGQEETSAQALEGMLQALGYLAYRLPLEGELAELLRTMDAEDLVLAKAKVKEFAGMGLIQEVGRELLGKGLRKP</sequence>
<organism evidence="7 8">
    <name type="scientific">Echria macrotheca</name>
    <dbReference type="NCBI Taxonomy" id="438768"/>
    <lineage>
        <taxon>Eukaryota</taxon>
        <taxon>Fungi</taxon>
        <taxon>Dikarya</taxon>
        <taxon>Ascomycota</taxon>
        <taxon>Pezizomycotina</taxon>
        <taxon>Sordariomycetes</taxon>
        <taxon>Sordariomycetidae</taxon>
        <taxon>Sordariales</taxon>
        <taxon>Schizotheciaceae</taxon>
        <taxon>Echria</taxon>
    </lineage>
</organism>
<name>A0AAJ0BBH3_9PEZI</name>
<dbReference type="PROSITE" id="PS00194">
    <property type="entry name" value="THIOREDOXIN_1"/>
    <property type="match status" value="1"/>
</dbReference>
<dbReference type="CDD" id="cd02947">
    <property type="entry name" value="TRX_family"/>
    <property type="match status" value="1"/>
</dbReference>
<dbReference type="Pfam" id="PF08324">
    <property type="entry name" value="PUL"/>
    <property type="match status" value="1"/>
</dbReference>
<dbReference type="InterPro" id="IPR011989">
    <property type="entry name" value="ARM-like"/>
</dbReference>
<dbReference type="Proteomes" id="UP001239445">
    <property type="component" value="Unassembled WGS sequence"/>
</dbReference>
<accession>A0AAJ0BBH3</accession>
<dbReference type="InterPro" id="IPR013766">
    <property type="entry name" value="Thioredoxin_domain"/>
</dbReference>
<dbReference type="GO" id="GO:0006508">
    <property type="term" value="P:proteolysis"/>
    <property type="evidence" value="ECO:0007669"/>
    <property type="project" value="UniProtKB-KW"/>
</dbReference>
<dbReference type="PROSITE" id="PS51858">
    <property type="entry name" value="PPPDE"/>
    <property type="match status" value="1"/>
</dbReference>
<comment type="similarity">
    <text evidence="1">Belongs to the DeSI family.</text>
</comment>
<keyword evidence="3" id="KW-0378">Hydrolase</keyword>
<reference evidence="7" key="1">
    <citation type="submission" date="2023-06" db="EMBL/GenBank/DDBJ databases">
        <title>Genome-scale phylogeny and comparative genomics of the fungal order Sordariales.</title>
        <authorList>
            <consortium name="Lawrence Berkeley National Laboratory"/>
            <person name="Hensen N."/>
            <person name="Bonometti L."/>
            <person name="Westerberg I."/>
            <person name="Brannstrom I.O."/>
            <person name="Guillou S."/>
            <person name="Cros-Aarteil S."/>
            <person name="Calhoun S."/>
            <person name="Haridas S."/>
            <person name="Kuo A."/>
            <person name="Mondo S."/>
            <person name="Pangilinan J."/>
            <person name="Riley R."/>
            <person name="Labutti K."/>
            <person name="Andreopoulos B."/>
            <person name="Lipzen A."/>
            <person name="Chen C."/>
            <person name="Yanf M."/>
            <person name="Daum C."/>
            <person name="Ng V."/>
            <person name="Clum A."/>
            <person name="Steindorff A."/>
            <person name="Ohm R."/>
            <person name="Martin F."/>
            <person name="Silar P."/>
            <person name="Natvig D."/>
            <person name="Lalanne C."/>
            <person name="Gautier V."/>
            <person name="Ament-Velasquez S.L."/>
            <person name="Kruys A."/>
            <person name="Hutchinson M.I."/>
            <person name="Powell A.J."/>
            <person name="Barry K."/>
            <person name="Miller A.N."/>
            <person name="Grigoriev I.V."/>
            <person name="Debuchy R."/>
            <person name="Gladieux P."/>
            <person name="Thoren M.H."/>
            <person name="Johannesson H."/>
        </authorList>
    </citation>
    <scope>NUCLEOTIDE SEQUENCE</scope>
    <source>
        <strain evidence="7">PSN4</strain>
    </source>
</reference>
<evidence type="ECO:0000259" key="5">
    <source>
        <dbReference type="PROSITE" id="PS51396"/>
    </source>
</evidence>
<dbReference type="InterPro" id="IPR017937">
    <property type="entry name" value="Thioredoxin_CS"/>
</dbReference>
<feature type="domain" description="PUL" evidence="5">
    <location>
        <begin position="298"/>
        <end position="576"/>
    </location>
</feature>
<dbReference type="EMBL" id="MU839835">
    <property type="protein sequence ID" value="KAK1754765.1"/>
    <property type="molecule type" value="Genomic_DNA"/>
</dbReference>
<dbReference type="AlphaFoldDB" id="A0AAJ0BBH3"/>
<dbReference type="Gene3D" id="3.40.30.10">
    <property type="entry name" value="Glutaredoxin"/>
    <property type="match status" value="1"/>
</dbReference>
<dbReference type="InterPro" id="IPR036249">
    <property type="entry name" value="Thioredoxin-like_sf"/>
</dbReference>
<evidence type="ECO:0000313" key="7">
    <source>
        <dbReference type="EMBL" id="KAK1754765.1"/>
    </source>
</evidence>
<evidence type="ECO:0000256" key="2">
    <source>
        <dbReference type="ARBA" id="ARBA00022670"/>
    </source>
</evidence>
<gene>
    <name evidence="7" type="ORF">QBC47DRAFT_225769</name>
</gene>
<dbReference type="Pfam" id="PF05903">
    <property type="entry name" value="Peptidase_C97"/>
    <property type="match status" value="1"/>
</dbReference>
<dbReference type="GO" id="GO:0070646">
    <property type="term" value="P:protein modification by small protein removal"/>
    <property type="evidence" value="ECO:0007669"/>
    <property type="project" value="TreeGrafter"/>
</dbReference>
<dbReference type="InterPro" id="IPR013535">
    <property type="entry name" value="PUL_dom"/>
</dbReference>
<dbReference type="InterPro" id="IPR008580">
    <property type="entry name" value="PPPDE_dom"/>
</dbReference>
<evidence type="ECO:0000256" key="1">
    <source>
        <dbReference type="ARBA" id="ARBA00008140"/>
    </source>
</evidence>
<comment type="caution">
    <text evidence="7">The sequence shown here is derived from an EMBL/GenBank/DDBJ whole genome shotgun (WGS) entry which is preliminary data.</text>
</comment>
<proteinExistence type="inferred from homology"/>
<dbReference type="Gene3D" id="3.90.1720.30">
    <property type="entry name" value="PPPDE domains"/>
    <property type="match status" value="1"/>
</dbReference>
<evidence type="ECO:0000313" key="8">
    <source>
        <dbReference type="Proteomes" id="UP001239445"/>
    </source>
</evidence>
<protein>
    <submittedName>
        <fullName evidence="7">Thioredoxin</fullName>
    </submittedName>
</protein>
<feature type="domain" description="Thioredoxin" evidence="4">
    <location>
        <begin position="159"/>
        <end position="326"/>
    </location>
</feature>
<evidence type="ECO:0000256" key="3">
    <source>
        <dbReference type="ARBA" id="ARBA00022801"/>
    </source>
</evidence>
<dbReference type="Gene3D" id="1.25.10.10">
    <property type="entry name" value="Leucine-rich Repeat Variant"/>
    <property type="match status" value="1"/>
</dbReference>
<dbReference type="SUPFAM" id="SSF52833">
    <property type="entry name" value="Thioredoxin-like"/>
    <property type="match status" value="1"/>
</dbReference>
<dbReference type="InterPro" id="IPR016024">
    <property type="entry name" value="ARM-type_fold"/>
</dbReference>
<dbReference type="SMART" id="SM01179">
    <property type="entry name" value="DUF862"/>
    <property type="match status" value="1"/>
</dbReference>
<keyword evidence="8" id="KW-1185">Reference proteome</keyword>
<dbReference type="PANTHER" id="PTHR12378">
    <property type="entry name" value="DESUMOYLATING ISOPEPTIDASE"/>
    <property type="match status" value="1"/>
</dbReference>